<feature type="region of interest" description="Disordered" evidence="1">
    <location>
        <begin position="75"/>
        <end position="97"/>
    </location>
</feature>
<dbReference type="InterPro" id="IPR036291">
    <property type="entry name" value="NAD(P)-bd_dom_sf"/>
</dbReference>
<dbReference type="Pfam" id="PF02423">
    <property type="entry name" value="OCD_Mu_crystall"/>
    <property type="match status" value="1"/>
</dbReference>
<proteinExistence type="predicted"/>
<dbReference type="SUPFAM" id="SSF51735">
    <property type="entry name" value="NAD(P)-binding Rossmann-fold domains"/>
    <property type="match status" value="1"/>
</dbReference>
<dbReference type="InterPro" id="IPR003462">
    <property type="entry name" value="ODC_Mu_crystall"/>
</dbReference>
<comment type="caution">
    <text evidence="2">The sequence shown here is derived from an EMBL/GenBank/DDBJ whole genome shotgun (WGS) entry which is preliminary data.</text>
</comment>
<dbReference type="AlphaFoldDB" id="A0A7C1CHI2"/>
<dbReference type="EMBL" id="DSAY01000188">
    <property type="protein sequence ID" value="HDP16078.1"/>
    <property type="molecule type" value="Genomic_DNA"/>
</dbReference>
<dbReference type="InterPro" id="IPR023401">
    <property type="entry name" value="ODC_N"/>
</dbReference>
<evidence type="ECO:0000256" key="1">
    <source>
        <dbReference type="SAM" id="MobiDB-lite"/>
    </source>
</evidence>
<sequence length="97" mass="11068">MLMSISVLTARDIVQLVRQVGIDKFMDGLIESLETTFKKWKQLKVTPRVSFHYRQGVIEAMPASDEKWYTVKIVNGHPPKPLQGPPDSRSRSSASRR</sequence>
<protein>
    <submittedName>
        <fullName evidence="2">Uncharacterized protein</fullName>
    </submittedName>
</protein>
<accession>A0A7C1CHI2</accession>
<gene>
    <name evidence="2" type="ORF">ENN26_09950</name>
</gene>
<name>A0A7C1CHI2_9CREN</name>
<reference evidence="2" key="1">
    <citation type="journal article" date="2020" name="mSystems">
        <title>Genome- and Community-Level Interaction Insights into Carbon Utilization and Element Cycling Functions of Hydrothermarchaeota in Hydrothermal Sediment.</title>
        <authorList>
            <person name="Zhou Z."/>
            <person name="Liu Y."/>
            <person name="Xu W."/>
            <person name="Pan J."/>
            <person name="Luo Z.H."/>
            <person name="Li M."/>
        </authorList>
    </citation>
    <scope>NUCLEOTIDE SEQUENCE [LARGE SCALE GENOMIC DNA]</scope>
    <source>
        <strain evidence="2">SpSt-116</strain>
    </source>
</reference>
<organism evidence="2">
    <name type="scientific">Thermofilum adornatum</name>
    <dbReference type="NCBI Taxonomy" id="1365176"/>
    <lineage>
        <taxon>Archaea</taxon>
        <taxon>Thermoproteota</taxon>
        <taxon>Thermoprotei</taxon>
        <taxon>Thermofilales</taxon>
        <taxon>Thermofilaceae</taxon>
        <taxon>Thermofilum</taxon>
    </lineage>
</organism>
<evidence type="ECO:0000313" key="2">
    <source>
        <dbReference type="EMBL" id="HDP16078.1"/>
    </source>
</evidence>
<dbReference type="Gene3D" id="3.30.1780.10">
    <property type="entry name" value="ornithine cyclodeaminase, domain 1"/>
    <property type="match status" value="1"/>
</dbReference>